<feature type="chain" id="PRO_5046176845" evidence="1">
    <location>
        <begin position="30"/>
        <end position="126"/>
    </location>
</feature>
<organism evidence="2 3">
    <name type="scientific">Porites lobata</name>
    <dbReference type="NCBI Taxonomy" id="104759"/>
    <lineage>
        <taxon>Eukaryota</taxon>
        <taxon>Metazoa</taxon>
        <taxon>Cnidaria</taxon>
        <taxon>Anthozoa</taxon>
        <taxon>Hexacorallia</taxon>
        <taxon>Scleractinia</taxon>
        <taxon>Fungiina</taxon>
        <taxon>Poritidae</taxon>
        <taxon>Porites</taxon>
    </lineage>
</organism>
<dbReference type="PANTHER" id="PTHR10041">
    <property type="entry name" value="COLIPASE"/>
    <property type="match status" value="1"/>
</dbReference>
<protein>
    <submittedName>
        <fullName evidence="2">Uncharacterized protein</fullName>
    </submittedName>
</protein>
<name>A0ABN8R9N9_9CNID</name>
<dbReference type="Gene3D" id="2.10.80.10">
    <property type="entry name" value="Lipase, subunit A"/>
    <property type="match status" value="1"/>
</dbReference>
<keyword evidence="1" id="KW-0732">Signal</keyword>
<comment type="caution">
    <text evidence="2">The sequence shown here is derived from an EMBL/GenBank/DDBJ whole genome shotgun (WGS) entry which is preliminary data.</text>
</comment>
<evidence type="ECO:0000313" key="3">
    <source>
        <dbReference type="Proteomes" id="UP001159405"/>
    </source>
</evidence>
<proteinExistence type="predicted"/>
<dbReference type="PANTHER" id="PTHR10041:SF5">
    <property type="entry name" value="LEUCINE-RICH COLIPASE-LIKE PROTEIN 1"/>
    <property type="match status" value="1"/>
</dbReference>
<dbReference type="InterPro" id="IPR001981">
    <property type="entry name" value="Colipase"/>
</dbReference>
<keyword evidence="3" id="KW-1185">Reference proteome</keyword>
<dbReference type="EMBL" id="CALNXK010000208">
    <property type="protein sequence ID" value="CAH3176080.1"/>
    <property type="molecule type" value="Genomic_DNA"/>
</dbReference>
<gene>
    <name evidence="2" type="ORF">PLOB_00017463</name>
</gene>
<reference evidence="2 3" key="1">
    <citation type="submission" date="2022-05" db="EMBL/GenBank/DDBJ databases">
        <authorList>
            <consortium name="Genoscope - CEA"/>
            <person name="William W."/>
        </authorList>
    </citation>
    <scope>NUCLEOTIDE SEQUENCE [LARGE SCALE GENOMIC DNA]</scope>
</reference>
<feature type="signal peptide" evidence="1">
    <location>
        <begin position="1"/>
        <end position="29"/>
    </location>
</feature>
<accession>A0ABN8R9N9</accession>
<evidence type="ECO:0000256" key="1">
    <source>
        <dbReference type="SAM" id="SignalP"/>
    </source>
</evidence>
<evidence type="ECO:0000313" key="2">
    <source>
        <dbReference type="EMBL" id="CAH3176080.1"/>
    </source>
</evidence>
<dbReference type="Proteomes" id="UP001159405">
    <property type="component" value="Unassembled WGS sequence"/>
</dbReference>
<sequence>MSLFAHERKRKMKVSLLLFLFSLTAATFGFKITEEHLKEKRFFFESCTKDSDCGPDRCCLNPNYFGVCAPKRGLNQSCNFVGFTRCFCKDGLSCQTVKKLPWGLAWNRCRPIPTEQPAVGSGSMEY</sequence>